<keyword evidence="4" id="KW-1185">Reference proteome</keyword>
<feature type="transmembrane region" description="Helical" evidence="2">
    <location>
        <begin position="131"/>
        <end position="156"/>
    </location>
</feature>
<feature type="compositionally biased region" description="Low complexity" evidence="1">
    <location>
        <begin position="84"/>
        <end position="94"/>
    </location>
</feature>
<evidence type="ECO:0000313" key="4">
    <source>
        <dbReference type="Proteomes" id="UP000198341"/>
    </source>
</evidence>
<gene>
    <name evidence="3" type="ordered locus">Bathy10g01630</name>
</gene>
<name>K8F9E4_9CHLO</name>
<keyword evidence="2" id="KW-1133">Transmembrane helix</keyword>
<reference evidence="3 4" key="1">
    <citation type="submission" date="2011-10" db="EMBL/GenBank/DDBJ databases">
        <authorList>
            <person name="Genoscope - CEA"/>
        </authorList>
    </citation>
    <scope>NUCLEOTIDE SEQUENCE [LARGE SCALE GENOMIC DNA]</scope>
    <source>
        <strain evidence="3 4">RCC 1105</strain>
    </source>
</reference>
<dbReference type="Proteomes" id="UP000198341">
    <property type="component" value="Chromosome 10"/>
</dbReference>
<dbReference type="eggNOG" id="ENOG502QSK6">
    <property type="taxonomic scope" value="Eukaryota"/>
</dbReference>
<dbReference type="GeneID" id="19013239"/>
<dbReference type="PANTHER" id="PTHR36359">
    <property type="entry name" value="PROTEIN RESISTANCE TO PHYTOPHTHORA 1, CHLOROPLASTIC"/>
    <property type="match status" value="1"/>
</dbReference>
<evidence type="ECO:0000313" key="3">
    <source>
        <dbReference type="EMBL" id="CCO18238.1"/>
    </source>
</evidence>
<dbReference type="EMBL" id="FO082269">
    <property type="protein sequence ID" value="CCO18238.1"/>
    <property type="molecule type" value="Genomic_DNA"/>
</dbReference>
<dbReference type="RefSeq" id="XP_007510705.1">
    <property type="nucleotide sequence ID" value="XM_007510643.1"/>
</dbReference>
<protein>
    <recommendedName>
        <fullName evidence="5">Resistance to phytophthora 1</fullName>
    </recommendedName>
</protein>
<evidence type="ECO:0000256" key="1">
    <source>
        <dbReference type="SAM" id="MobiDB-lite"/>
    </source>
</evidence>
<proteinExistence type="predicted"/>
<organism evidence="3 4">
    <name type="scientific">Bathycoccus prasinos</name>
    <dbReference type="NCBI Taxonomy" id="41875"/>
    <lineage>
        <taxon>Eukaryota</taxon>
        <taxon>Viridiplantae</taxon>
        <taxon>Chlorophyta</taxon>
        <taxon>Mamiellophyceae</taxon>
        <taxon>Mamiellales</taxon>
        <taxon>Bathycoccaceae</taxon>
        <taxon>Bathycoccus</taxon>
    </lineage>
</organism>
<keyword evidence="2" id="KW-0472">Membrane</keyword>
<dbReference type="AlphaFoldDB" id="K8F9E4"/>
<feature type="region of interest" description="Disordered" evidence="1">
    <location>
        <begin position="41"/>
        <end position="60"/>
    </location>
</feature>
<dbReference type="GO" id="GO:0006952">
    <property type="term" value="P:defense response"/>
    <property type="evidence" value="ECO:0007669"/>
    <property type="project" value="InterPro"/>
</dbReference>
<feature type="transmembrane region" description="Helical" evidence="2">
    <location>
        <begin position="192"/>
        <end position="211"/>
    </location>
</feature>
<dbReference type="STRING" id="41875.K8F9E4"/>
<dbReference type="InterPro" id="IPR044966">
    <property type="entry name" value="RPH1"/>
</dbReference>
<feature type="region of interest" description="Disordered" evidence="1">
    <location>
        <begin position="69"/>
        <end position="94"/>
    </location>
</feature>
<evidence type="ECO:0008006" key="5">
    <source>
        <dbReference type="Google" id="ProtNLM"/>
    </source>
</evidence>
<keyword evidence="2" id="KW-0812">Transmembrane</keyword>
<evidence type="ECO:0000256" key="2">
    <source>
        <dbReference type="SAM" id="Phobius"/>
    </source>
</evidence>
<dbReference type="PANTHER" id="PTHR36359:SF1">
    <property type="entry name" value="PROTEIN RESISTANCE TO PHYTOPHTHORA 1, CHLOROPLASTIC"/>
    <property type="match status" value="1"/>
</dbReference>
<dbReference type="KEGG" id="bpg:Bathy10g01630"/>
<feature type="transmembrane region" description="Helical" evidence="2">
    <location>
        <begin position="162"/>
        <end position="180"/>
    </location>
</feature>
<sequence length="249" mass="26944">MTTTITTTLRRGSSLRGVSSSSNCCKNDALALKALMGKRRSASSSISFPRNHEGGRKKQSSFVLKATNEDNENATLATGERDSTTSSSASASTSSFDKNLNKFVKKTATTFAPSSSGDAKKKKNPAQKGTVLYQVFEVQAYLAILIGGLLAFNVIYPSEEPTIARLMGMWSVWMFTVPSLRARDCGAKEKDALNVLFIAIPLINVLIPFVWKSFAGVFTADVLLMLGVYYSKNAPPFGEEELTVAEPSE</sequence>
<dbReference type="OrthoDB" id="424372at2759"/>
<accession>K8F9E4</accession>